<comment type="similarity">
    <text evidence="3">Belongs to the ATG2 family.</text>
</comment>
<dbReference type="GO" id="GO:0000045">
    <property type="term" value="P:autophagosome assembly"/>
    <property type="evidence" value="ECO:0007669"/>
    <property type="project" value="TreeGrafter"/>
</dbReference>
<dbReference type="GO" id="GO:0043495">
    <property type="term" value="F:protein-membrane adaptor activity"/>
    <property type="evidence" value="ECO:0007669"/>
    <property type="project" value="TreeGrafter"/>
</dbReference>
<keyword evidence="9" id="KW-0472">Membrane</keyword>
<comment type="caution">
    <text evidence="12">The sequence shown here is derived from an EMBL/GenBank/DDBJ whole genome shotgun (WGS) entry which is preliminary data.</text>
</comment>
<sequence length="420" mass="46103">MIIPGDKQEMSDFIDQASVNSRFKLDITLPYAIMQLSSKHFYEVLYNRINTDMLLWEPSAPKPSSTVSPPAVSSEYNPSHSTLLQDIGYTFGPCKSGIKNDSDSDSDDAVYHSVYEHTQRQKRRQLLESQNIAFGQSFLTLSLNVGHGVIGLQTPVRDTIGNVIPNQHGELDILLDDGNLFAVSSYKGNPELGFICIQVNKAAINHNGMLPTAGGFVNLPYIGSPRSSTLRPTIYESGPGASTGKTQVAQWNFRVAAGIRGATLRHYVTSSASSWLTQLVDFFDVLDYPVPGYSPPRVITELHLHLWDCAIDYRPLHLPLLSVITLGSFSVSSNMAAQTNTSTLRFIAEDAALFISDKVPSKQPSARRVRLQGDSVESSGGGLAVDLRRDYVCVLDMGLFELSLRLYEGPHTSTPKVCCI</sequence>
<evidence type="ECO:0000256" key="4">
    <source>
        <dbReference type="ARBA" id="ARBA00018070"/>
    </source>
</evidence>
<dbReference type="GO" id="GO:0034727">
    <property type="term" value="P:piecemeal microautophagy of the nucleus"/>
    <property type="evidence" value="ECO:0007669"/>
    <property type="project" value="TreeGrafter"/>
</dbReference>
<evidence type="ECO:0000256" key="1">
    <source>
        <dbReference type="ARBA" id="ARBA00004406"/>
    </source>
</evidence>
<dbReference type="PANTHER" id="PTHR13190">
    <property type="entry name" value="AUTOPHAGY-RELATED 2, ISOFORM A"/>
    <property type="match status" value="1"/>
</dbReference>
<dbReference type="OrthoDB" id="18982at2759"/>
<evidence type="ECO:0000256" key="6">
    <source>
        <dbReference type="ARBA" id="ARBA00022824"/>
    </source>
</evidence>
<dbReference type="PANTHER" id="PTHR13190:SF1">
    <property type="entry name" value="AUTOPHAGY-RELATED 2, ISOFORM A"/>
    <property type="match status" value="1"/>
</dbReference>
<evidence type="ECO:0000256" key="2">
    <source>
        <dbReference type="ARBA" id="ARBA00004623"/>
    </source>
</evidence>
<evidence type="ECO:0000256" key="9">
    <source>
        <dbReference type="ARBA" id="ARBA00023136"/>
    </source>
</evidence>
<dbReference type="AlphaFoldDB" id="A0A8K0KKD2"/>
<evidence type="ECO:0000313" key="13">
    <source>
        <dbReference type="Proteomes" id="UP000792457"/>
    </source>
</evidence>
<dbReference type="GO" id="GO:0034045">
    <property type="term" value="C:phagophore assembly site membrane"/>
    <property type="evidence" value="ECO:0007669"/>
    <property type="project" value="UniProtKB-SubCell"/>
</dbReference>
<comment type="catalytic activity">
    <reaction evidence="10">
        <text>a 1,2-diacyl-sn-glycero-3-phospho-L-serine(in) = a 1,2-diacyl-sn-glycero-3-phospho-L-serine(out)</text>
        <dbReference type="Rhea" id="RHEA:38663"/>
        <dbReference type="ChEBI" id="CHEBI:57262"/>
    </reaction>
</comment>
<proteinExistence type="inferred from homology"/>
<evidence type="ECO:0000256" key="8">
    <source>
        <dbReference type="ARBA" id="ARBA00023055"/>
    </source>
</evidence>
<comment type="catalytic activity">
    <reaction evidence="11">
        <text>a 1,2-diacyl-sn-glycero-3-phosphoethanolamine(in) = a 1,2-diacyl-sn-glycero-3-phosphoethanolamine(out)</text>
        <dbReference type="Rhea" id="RHEA:38895"/>
        <dbReference type="ChEBI" id="CHEBI:64612"/>
    </reaction>
</comment>
<dbReference type="GO" id="GO:0006869">
    <property type="term" value="P:lipid transport"/>
    <property type="evidence" value="ECO:0007669"/>
    <property type="project" value="UniProtKB-KW"/>
</dbReference>
<keyword evidence="6" id="KW-0256">Endoplasmic reticulum</keyword>
<evidence type="ECO:0000256" key="10">
    <source>
        <dbReference type="ARBA" id="ARBA00024479"/>
    </source>
</evidence>
<dbReference type="GO" id="GO:0000422">
    <property type="term" value="P:autophagy of mitochondrion"/>
    <property type="evidence" value="ECO:0007669"/>
    <property type="project" value="TreeGrafter"/>
</dbReference>
<name>A0A8K0KKD2_LADFU</name>
<dbReference type="GO" id="GO:0061709">
    <property type="term" value="P:reticulophagy"/>
    <property type="evidence" value="ECO:0007669"/>
    <property type="project" value="TreeGrafter"/>
</dbReference>
<keyword evidence="7" id="KW-0072">Autophagy</keyword>
<organism evidence="12 13">
    <name type="scientific">Ladona fulva</name>
    <name type="common">Scarce chaser dragonfly</name>
    <name type="synonym">Libellula fulva</name>
    <dbReference type="NCBI Taxonomy" id="123851"/>
    <lineage>
        <taxon>Eukaryota</taxon>
        <taxon>Metazoa</taxon>
        <taxon>Ecdysozoa</taxon>
        <taxon>Arthropoda</taxon>
        <taxon>Hexapoda</taxon>
        <taxon>Insecta</taxon>
        <taxon>Pterygota</taxon>
        <taxon>Palaeoptera</taxon>
        <taxon>Odonata</taxon>
        <taxon>Epiprocta</taxon>
        <taxon>Anisoptera</taxon>
        <taxon>Libelluloidea</taxon>
        <taxon>Libellulidae</taxon>
        <taxon>Ladona</taxon>
    </lineage>
</organism>
<dbReference type="GO" id="GO:0005789">
    <property type="term" value="C:endoplasmic reticulum membrane"/>
    <property type="evidence" value="ECO:0007669"/>
    <property type="project" value="UniProtKB-SubCell"/>
</dbReference>
<dbReference type="Proteomes" id="UP000792457">
    <property type="component" value="Unassembled WGS sequence"/>
</dbReference>
<dbReference type="InterPro" id="IPR026849">
    <property type="entry name" value="ATG2"/>
</dbReference>
<protein>
    <recommendedName>
        <fullName evidence="4">Autophagy-related protein 2</fullName>
    </recommendedName>
</protein>
<reference evidence="12" key="1">
    <citation type="submission" date="2013-04" db="EMBL/GenBank/DDBJ databases">
        <authorList>
            <person name="Qu J."/>
            <person name="Murali S.C."/>
            <person name="Bandaranaike D."/>
            <person name="Bellair M."/>
            <person name="Blankenburg K."/>
            <person name="Chao H."/>
            <person name="Dinh H."/>
            <person name="Doddapaneni H."/>
            <person name="Downs B."/>
            <person name="Dugan-Rocha S."/>
            <person name="Elkadiri S."/>
            <person name="Gnanaolivu R.D."/>
            <person name="Hernandez B."/>
            <person name="Javaid M."/>
            <person name="Jayaseelan J.C."/>
            <person name="Lee S."/>
            <person name="Li M."/>
            <person name="Ming W."/>
            <person name="Munidasa M."/>
            <person name="Muniz J."/>
            <person name="Nguyen L."/>
            <person name="Ongeri F."/>
            <person name="Osuji N."/>
            <person name="Pu L.-L."/>
            <person name="Puazo M."/>
            <person name="Qu C."/>
            <person name="Quiroz J."/>
            <person name="Raj R."/>
            <person name="Weissenberger G."/>
            <person name="Xin Y."/>
            <person name="Zou X."/>
            <person name="Han Y."/>
            <person name="Richards S."/>
            <person name="Worley K."/>
            <person name="Muzny D."/>
            <person name="Gibbs R."/>
        </authorList>
    </citation>
    <scope>NUCLEOTIDE SEQUENCE</scope>
    <source>
        <strain evidence="12">Sampled in the wild</strain>
    </source>
</reference>
<dbReference type="EMBL" id="KZ308964">
    <property type="protein sequence ID" value="KAG8235898.1"/>
    <property type="molecule type" value="Genomic_DNA"/>
</dbReference>
<keyword evidence="5" id="KW-0813">Transport</keyword>
<keyword evidence="13" id="KW-1185">Reference proteome</keyword>
<gene>
    <name evidence="12" type="ORF">J437_LFUL010128</name>
</gene>
<keyword evidence="8" id="KW-0445">Lipid transport</keyword>
<dbReference type="GO" id="GO:0032266">
    <property type="term" value="F:phosphatidylinositol-3-phosphate binding"/>
    <property type="evidence" value="ECO:0007669"/>
    <property type="project" value="TreeGrafter"/>
</dbReference>
<evidence type="ECO:0000313" key="12">
    <source>
        <dbReference type="EMBL" id="KAG8235898.1"/>
    </source>
</evidence>
<evidence type="ECO:0000256" key="11">
    <source>
        <dbReference type="ARBA" id="ARBA00024615"/>
    </source>
</evidence>
<evidence type="ECO:0000256" key="7">
    <source>
        <dbReference type="ARBA" id="ARBA00023006"/>
    </source>
</evidence>
<dbReference type="GO" id="GO:0061723">
    <property type="term" value="P:glycophagy"/>
    <property type="evidence" value="ECO:0007669"/>
    <property type="project" value="TreeGrafter"/>
</dbReference>
<evidence type="ECO:0000256" key="3">
    <source>
        <dbReference type="ARBA" id="ARBA00009714"/>
    </source>
</evidence>
<reference evidence="12" key="2">
    <citation type="submission" date="2017-10" db="EMBL/GenBank/DDBJ databases">
        <title>Ladona fulva Genome sequencing and assembly.</title>
        <authorList>
            <person name="Murali S."/>
            <person name="Richards S."/>
            <person name="Bandaranaike D."/>
            <person name="Bellair M."/>
            <person name="Blankenburg K."/>
            <person name="Chao H."/>
            <person name="Dinh H."/>
            <person name="Doddapaneni H."/>
            <person name="Dugan-Rocha S."/>
            <person name="Elkadiri S."/>
            <person name="Gnanaolivu R."/>
            <person name="Hernandez B."/>
            <person name="Skinner E."/>
            <person name="Javaid M."/>
            <person name="Lee S."/>
            <person name="Li M."/>
            <person name="Ming W."/>
            <person name="Munidasa M."/>
            <person name="Muniz J."/>
            <person name="Nguyen L."/>
            <person name="Hughes D."/>
            <person name="Osuji N."/>
            <person name="Pu L.-L."/>
            <person name="Puazo M."/>
            <person name="Qu C."/>
            <person name="Quiroz J."/>
            <person name="Raj R."/>
            <person name="Weissenberger G."/>
            <person name="Xin Y."/>
            <person name="Zou X."/>
            <person name="Han Y."/>
            <person name="Worley K."/>
            <person name="Muzny D."/>
            <person name="Gibbs R."/>
        </authorList>
    </citation>
    <scope>NUCLEOTIDE SEQUENCE</scope>
    <source>
        <strain evidence="12">Sampled in the wild</strain>
    </source>
</reference>
<comment type="subcellular location">
    <subcellularLocation>
        <location evidence="1">Endoplasmic reticulum membrane</location>
        <topology evidence="1">Peripheral membrane protein</topology>
    </subcellularLocation>
    <subcellularLocation>
        <location evidence="2">Preautophagosomal structure membrane</location>
        <topology evidence="2">Peripheral membrane protein</topology>
    </subcellularLocation>
</comment>
<evidence type="ECO:0000256" key="5">
    <source>
        <dbReference type="ARBA" id="ARBA00022448"/>
    </source>
</evidence>
<accession>A0A8K0KKD2</accession>
<dbReference type="GO" id="GO:0061908">
    <property type="term" value="C:phagophore"/>
    <property type="evidence" value="ECO:0007669"/>
    <property type="project" value="TreeGrafter"/>
</dbReference>